<keyword evidence="2" id="KW-1185">Reference proteome</keyword>
<accession>A0A162CXR1</accession>
<organism evidence="1 2">
    <name type="scientific">Daphnia magna</name>
    <dbReference type="NCBI Taxonomy" id="35525"/>
    <lineage>
        <taxon>Eukaryota</taxon>
        <taxon>Metazoa</taxon>
        <taxon>Ecdysozoa</taxon>
        <taxon>Arthropoda</taxon>
        <taxon>Crustacea</taxon>
        <taxon>Branchiopoda</taxon>
        <taxon>Diplostraca</taxon>
        <taxon>Cladocera</taxon>
        <taxon>Anomopoda</taxon>
        <taxon>Daphniidae</taxon>
        <taxon>Daphnia</taxon>
    </lineage>
</organism>
<feature type="non-terminal residue" evidence="1">
    <location>
        <position position="157"/>
    </location>
</feature>
<evidence type="ECO:0000313" key="2">
    <source>
        <dbReference type="Proteomes" id="UP000076858"/>
    </source>
</evidence>
<dbReference type="EMBL" id="LRGB01026787">
    <property type="protein sequence ID" value="KZR95904.1"/>
    <property type="molecule type" value="Genomic_DNA"/>
</dbReference>
<protein>
    <submittedName>
        <fullName evidence="1">Uncharacterized protein</fullName>
    </submittedName>
</protein>
<dbReference type="Proteomes" id="UP000076858">
    <property type="component" value="Unassembled WGS sequence"/>
</dbReference>
<comment type="caution">
    <text evidence="1">The sequence shown here is derived from an EMBL/GenBank/DDBJ whole genome shotgun (WGS) entry which is preliminary data.</text>
</comment>
<feature type="non-terminal residue" evidence="1">
    <location>
        <position position="1"/>
    </location>
</feature>
<reference evidence="1 2" key="1">
    <citation type="submission" date="2016-03" db="EMBL/GenBank/DDBJ databases">
        <title>EvidentialGene: Evidence-directed Construction of Genes on Genomes.</title>
        <authorList>
            <person name="Gilbert D.G."/>
            <person name="Choi J.-H."/>
            <person name="Mockaitis K."/>
            <person name="Colbourne J."/>
            <person name="Pfrender M."/>
        </authorList>
    </citation>
    <scope>NUCLEOTIDE SEQUENCE [LARGE SCALE GENOMIC DNA]</scope>
    <source>
        <strain evidence="1 2">Xinb3</strain>
        <tissue evidence="1">Complete organism</tissue>
    </source>
</reference>
<proteinExistence type="predicted"/>
<gene>
    <name evidence="1" type="ORF">APZ42_010048</name>
</gene>
<dbReference type="AlphaFoldDB" id="A0A162CXR1"/>
<evidence type="ECO:0000313" key="1">
    <source>
        <dbReference type="EMBL" id="KZR95904.1"/>
    </source>
</evidence>
<sequence>GRSRTNKFTIKRSQQLVKNTLEVLKQYAYTYSNFFSQSAISSSRMSIVLAILLFCAAGCLGEDLTAEEQYRPAYKSEYPAHRPAYPEPKYPSYSKPSYPSYPSHSTYPAYPKYCDPKAAPKCAENSTSHWCLTDEEYPVYEVKVLLILLGFYLIALT</sequence>
<name>A0A162CXR1_9CRUS</name>